<dbReference type="SUPFAM" id="SSF51658">
    <property type="entry name" value="Xylose isomerase-like"/>
    <property type="match status" value="1"/>
</dbReference>
<comment type="caution">
    <text evidence="1">The sequence shown here is derived from an EMBL/GenBank/DDBJ whole genome shotgun (WGS) entry which is preliminary data.</text>
</comment>
<keyword evidence="1" id="KW-0413">Isomerase</keyword>
<reference evidence="1" key="1">
    <citation type="submission" date="2023-01" db="EMBL/GenBank/DDBJ databases">
        <title>Xenophilus mangrovi sp. nov., isolated from soil of Mangrove nature reserve.</title>
        <authorList>
            <person name="Xu S."/>
            <person name="Liu Z."/>
            <person name="Xu Y."/>
        </authorList>
    </citation>
    <scope>NUCLEOTIDE SEQUENCE</scope>
    <source>
        <strain evidence="1">YW8</strain>
    </source>
</reference>
<dbReference type="RefSeq" id="WP_271428987.1">
    <property type="nucleotide sequence ID" value="NZ_JAQIPB010000007.1"/>
</dbReference>
<dbReference type="Gene3D" id="3.20.20.150">
    <property type="entry name" value="Divalent-metal-dependent TIM barrel enzymes"/>
    <property type="match status" value="1"/>
</dbReference>
<dbReference type="AlphaFoldDB" id="A0AAE3NDR3"/>
<gene>
    <name evidence="1" type="ORF">PGB34_15405</name>
</gene>
<keyword evidence="2" id="KW-1185">Reference proteome</keyword>
<dbReference type="EMBL" id="JAQIPB010000007">
    <property type="protein sequence ID" value="MDA7417749.1"/>
    <property type="molecule type" value="Genomic_DNA"/>
</dbReference>
<sequence>MSAYHAAARSLPPIGCNGRGAQASSLSQPVSLTEAPIEAQFRLVREAGAFDYFDRLPGAAELPAYQRCMAETGLPVRTASWFYALGRDDALLPQKLKLAAEVGAKTHNIMLYWHDSEGRPISNAQVVDFYLRAWDLGLAHGVEPALEYHVNMWSEDPRRIAPVAEAVRKRGIPFWLTLDYSHAIFKIGNAQELAICGLLGDAGAVLDPFAPGNFVDQWLQMGIVRWLQVRSVAPNGPRNIWSVQDPTNAVAAVPEHSIFPYRAGQPGRGILYPFTEPAPGQWHSPWQAGATAMTREVVRKVLTHHHTHADSPLRWITTEMINLPDYAHNARFSLIEQNAAIARFVRESWEALGRPPG</sequence>
<dbReference type="Proteomes" id="UP001212602">
    <property type="component" value="Unassembled WGS sequence"/>
</dbReference>
<protein>
    <submittedName>
        <fullName evidence="1">Xylose isomerase</fullName>
    </submittedName>
</protein>
<accession>A0AAE3NDR3</accession>
<evidence type="ECO:0000313" key="1">
    <source>
        <dbReference type="EMBL" id="MDA7417749.1"/>
    </source>
</evidence>
<organism evidence="1 2">
    <name type="scientific">Xenophilus arseniciresistens</name>
    <dbReference type="NCBI Taxonomy" id="1283306"/>
    <lineage>
        <taxon>Bacteria</taxon>
        <taxon>Pseudomonadati</taxon>
        <taxon>Pseudomonadota</taxon>
        <taxon>Betaproteobacteria</taxon>
        <taxon>Burkholderiales</taxon>
        <taxon>Comamonadaceae</taxon>
        <taxon>Xenophilus</taxon>
    </lineage>
</organism>
<evidence type="ECO:0000313" key="2">
    <source>
        <dbReference type="Proteomes" id="UP001212602"/>
    </source>
</evidence>
<dbReference type="GO" id="GO:0016853">
    <property type="term" value="F:isomerase activity"/>
    <property type="evidence" value="ECO:0007669"/>
    <property type="project" value="UniProtKB-KW"/>
</dbReference>
<dbReference type="InterPro" id="IPR036237">
    <property type="entry name" value="Xyl_isomerase-like_sf"/>
</dbReference>
<proteinExistence type="predicted"/>
<name>A0AAE3NDR3_9BURK</name>